<name>A0A1Y2PFG1_9FLAO</name>
<dbReference type="InterPro" id="IPR016181">
    <property type="entry name" value="Acyl_CoA_acyltransferase"/>
</dbReference>
<dbReference type="STRING" id="1635173.WH52_00810"/>
<reference evidence="2 3" key="1">
    <citation type="submission" date="2015-03" db="EMBL/GenBank/DDBJ databases">
        <title>Genome sequence of Tenacibaculum sp. S2-2, isolated from intestinal microbiota of sea cucumber, Apostichopus japonicas.</title>
        <authorList>
            <person name="Shao Z."/>
            <person name="Wang L."/>
            <person name="Li X."/>
        </authorList>
    </citation>
    <scope>NUCLEOTIDE SEQUENCE [LARGE SCALE GENOMIC DNA]</scope>
    <source>
        <strain evidence="2 3">S2-2</strain>
    </source>
</reference>
<gene>
    <name evidence="2" type="ORF">WH52_00810</name>
</gene>
<proteinExistence type="predicted"/>
<dbReference type="PROSITE" id="PS51186">
    <property type="entry name" value="GNAT"/>
    <property type="match status" value="1"/>
</dbReference>
<sequence length="141" mass="16184">MKIEVCKGREEAQQIVNGLNAYNKKQLDWFLEDVYTPIELVAKNDEGKIVGGILGHVGYYAGFYVRIFWIDKNERGKGLGTKILQMAEEKAKENGAIMVTLDTFSFQAETFYVKMGYDEIGRIKDYPKEGEAHVFFKKELK</sequence>
<evidence type="ECO:0000313" key="2">
    <source>
        <dbReference type="EMBL" id="OSY89223.1"/>
    </source>
</evidence>
<evidence type="ECO:0000313" key="3">
    <source>
        <dbReference type="Proteomes" id="UP000194221"/>
    </source>
</evidence>
<evidence type="ECO:0000259" key="1">
    <source>
        <dbReference type="PROSITE" id="PS51186"/>
    </source>
</evidence>
<dbReference type="Pfam" id="PF00583">
    <property type="entry name" value="Acetyltransf_1"/>
    <property type="match status" value="1"/>
</dbReference>
<dbReference type="GO" id="GO:0016747">
    <property type="term" value="F:acyltransferase activity, transferring groups other than amino-acyl groups"/>
    <property type="evidence" value="ECO:0007669"/>
    <property type="project" value="InterPro"/>
</dbReference>
<organism evidence="2 3">
    <name type="scientific">Tenacibaculum holothuriorum</name>
    <dbReference type="NCBI Taxonomy" id="1635173"/>
    <lineage>
        <taxon>Bacteria</taxon>
        <taxon>Pseudomonadati</taxon>
        <taxon>Bacteroidota</taxon>
        <taxon>Flavobacteriia</taxon>
        <taxon>Flavobacteriales</taxon>
        <taxon>Flavobacteriaceae</taxon>
        <taxon>Tenacibaculum</taxon>
    </lineage>
</organism>
<dbReference type="AlphaFoldDB" id="A0A1Y2PFG1"/>
<dbReference type="Proteomes" id="UP000194221">
    <property type="component" value="Unassembled WGS sequence"/>
</dbReference>
<dbReference type="CDD" id="cd04301">
    <property type="entry name" value="NAT_SF"/>
    <property type="match status" value="1"/>
</dbReference>
<dbReference type="OrthoDB" id="9787920at2"/>
<dbReference type="Gene3D" id="3.40.630.30">
    <property type="match status" value="1"/>
</dbReference>
<dbReference type="InParanoid" id="A0A1Y2PFG1"/>
<dbReference type="RefSeq" id="WP_086029021.1">
    <property type="nucleotide sequence ID" value="NZ_LAPZ01000001.1"/>
</dbReference>
<dbReference type="InterPro" id="IPR000182">
    <property type="entry name" value="GNAT_dom"/>
</dbReference>
<comment type="caution">
    <text evidence="2">The sequence shown here is derived from an EMBL/GenBank/DDBJ whole genome shotgun (WGS) entry which is preliminary data.</text>
</comment>
<keyword evidence="3" id="KW-1185">Reference proteome</keyword>
<protein>
    <recommendedName>
        <fullName evidence="1">N-acetyltransferase domain-containing protein</fullName>
    </recommendedName>
</protein>
<feature type="domain" description="N-acetyltransferase" evidence="1">
    <location>
        <begin position="1"/>
        <end position="141"/>
    </location>
</feature>
<accession>A0A1Y2PFG1</accession>
<dbReference type="EMBL" id="LAPZ01000001">
    <property type="protein sequence ID" value="OSY89223.1"/>
    <property type="molecule type" value="Genomic_DNA"/>
</dbReference>
<dbReference type="SUPFAM" id="SSF55729">
    <property type="entry name" value="Acyl-CoA N-acyltransferases (Nat)"/>
    <property type="match status" value="1"/>
</dbReference>